<evidence type="ECO:0000313" key="2">
    <source>
        <dbReference type="EMBL" id="SMX97996.1"/>
    </source>
</evidence>
<dbReference type="EMBL" id="FXZA01000022">
    <property type="protein sequence ID" value="SMX92369.1"/>
    <property type="molecule type" value="Genomic_DNA"/>
</dbReference>
<name>A0A2H1KE59_BRELN</name>
<dbReference type="AlphaFoldDB" id="A0A2H1KE59"/>
<evidence type="ECO:0000313" key="1">
    <source>
        <dbReference type="EMBL" id="SMX92369.1"/>
    </source>
</evidence>
<dbReference type="EMBL" id="FXZA01000033">
    <property type="protein sequence ID" value="SMX97996.1"/>
    <property type="molecule type" value="Genomic_DNA"/>
</dbReference>
<gene>
    <name evidence="1" type="ORF">BLIN101_02790</name>
    <name evidence="2" type="ORF">BLIN101_03264</name>
</gene>
<reference evidence="2 3" key="1">
    <citation type="submission" date="2017-03" db="EMBL/GenBank/DDBJ databases">
        <authorList>
            <person name="Afonso C.L."/>
            <person name="Miller P.J."/>
            <person name="Scott M.A."/>
            <person name="Spackman E."/>
            <person name="Goraichik I."/>
            <person name="Dimitrov K.M."/>
            <person name="Suarez D.L."/>
            <person name="Swayne D.E."/>
        </authorList>
    </citation>
    <scope>NUCLEOTIDE SEQUENCE [LARGE SCALE GENOMIC DNA]</scope>
    <source>
        <strain evidence="2 3">Mu101</strain>
    </source>
</reference>
<feature type="non-terminal residue" evidence="2">
    <location>
        <position position="1"/>
    </location>
</feature>
<evidence type="ECO:0000313" key="3">
    <source>
        <dbReference type="Proteomes" id="UP000234498"/>
    </source>
</evidence>
<sequence length="39" mass="4425">QIPTRTSLESIAIRVMMIDETVSSYSASQSQTSHYQYSQ</sequence>
<dbReference type="Proteomes" id="UP000234498">
    <property type="component" value="Unassembled WGS sequence"/>
</dbReference>
<organism evidence="2 3">
    <name type="scientific">Brevibacterium linens</name>
    <dbReference type="NCBI Taxonomy" id="1703"/>
    <lineage>
        <taxon>Bacteria</taxon>
        <taxon>Bacillati</taxon>
        <taxon>Actinomycetota</taxon>
        <taxon>Actinomycetes</taxon>
        <taxon>Micrococcales</taxon>
        <taxon>Brevibacteriaceae</taxon>
        <taxon>Brevibacterium</taxon>
    </lineage>
</organism>
<accession>A0A2H1KE59</accession>
<protein>
    <submittedName>
        <fullName evidence="2">Uncharacterized protein</fullName>
    </submittedName>
</protein>
<proteinExistence type="predicted"/>